<gene>
    <name evidence="1" type="ORF">KZY68_11960</name>
</gene>
<organism evidence="1 2">
    <name type="scientific">Segatella salivae</name>
    <dbReference type="NCBI Taxonomy" id="228604"/>
    <lineage>
        <taxon>Bacteria</taxon>
        <taxon>Pseudomonadati</taxon>
        <taxon>Bacteroidota</taxon>
        <taxon>Bacteroidia</taxon>
        <taxon>Bacteroidales</taxon>
        <taxon>Prevotellaceae</taxon>
        <taxon>Segatella</taxon>
    </lineage>
</organism>
<accession>A0AAW4NSI6</accession>
<proteinExistence type="predicted"/>
<dbReference type="EMBL" id="JAHXRF010000020">
    <property type="protein sequence ID" value="MBW4866697.1"/>
    <property type="molecule type" value="Genomic_DNA"/>
</dbReference>
<dbReference type="AlphaFoldDB" id="A0AAW4NSI6"/>
<reference evidence="1" key="1">
    <citation type="submission" date="2021-07" db="EMBL/GenBank/DDBJ databases">
        <title>Genomic diversity and antimicrobial resistance of Prevotella spp. isolated from chronic lung disease airways.</title>
        <authorList>
            <person name="Webb K.A."/>
            <person name="Olagoke O.S."/>
            <person name="Baird T."/>
            <person name="Neill J."/>
            <person name="Pham A."/>
            <person name="Wells T.J."/>
            <person name="Ramsay K.A."/>
            <person name="Bell S.C."/>
            <person name="Sarovich D.S."/>
            <person name="Price E.P."/>
        </authorList>
    </citation>
    <scope>NUCLEOTIDE SEQUENCE</scope>
    <source>
        <strain evidence="1">SCHI0047.S.3</strain>
    </source>
</reference>
<dbReference type="Proteomes" id="UP001196873">
    <property type="component" value="Unassembled WGS sequence"/>
</dbReference>
<comment type="caution">
    <text evidence="1">The sequence shown here is derived from an EMBL/GenBank/DDBJ whole genome shotgun (WGS) entry which is preliminary data.</text>
</comment>
<sequence>MEKIIAKVEREPGEKNFSCVLEVDSVKARVLGQGSSAKAAIADMLSGWEDTKLDLKEDGIRVPELEIEYTFDVGALFNYYDFINVAGVSREIGVSEAVMRQYAVGTRRPSQERKQLIVQGIKSLAKKIEVVSVY</sequence>
<name>A0AAW4NSI6_9BACT</name>
<protein>
    <submittedName>
        <fullName evidence="1">Uncharacterized protein</fullName>
    </submittedName>
</protein>
<evidence type="ECO:0000313" key="2">
    <source>
        <dbReference type="Proteomes" id="UP001196873"/>
    </source>
</evidence>
<evidence type="ECO:0000313" key="1">
    <source>
        <dbReference type="EMBL" id="MBW4866697.1"/>
    </source>
</evidence>
<dbReference type="RefSeq" id="WP_219426654.1">
    <property type="nucleotide sequence ID" value="NZ_CAUVMP010000009.1"/>
</dbReference>